<evidence type="ECO:0000256" key="1">
    <source>
        <dbReference type="SAM" id="Phobius"/>
    </source>
</evidence>
<feature type="transmembrane region" description="Helical" evidence="1">
    <location>
        <begin position="18"/>
        <end position="40"/>
    </location>
</feature>
<evidence type="ECO:0000313" key="3">
    <source>
        <dbReference type="Proteomes" id="UP001281410"/>
    </source>
</evidence>
<keyword evidence="3" id="KW-1185">Reference proteome</keyword>
<dbReference type="PANTHER" id="PTHR37199">
    <property type="entry name" value="TRANSMEMBRANE PROTEIN"/>
    <property type="match status" value="1"/>
</dbReference>
<comment type="caution">
    <text evidence="2">The sequence shown here is derived from an EMBL/GenBank/DDBJ whole genome shotgun (WGS) entry which is preliminary data.</text>
</comment>
<proteinExistence type="predicted"/>
<organism evidence="2 3">
    <name type="scientific">Dipteronia sinensis</name>
    <dbReference type="NCBI Taxonomy" id="43782"/>
    <lineage>
        <taxon>Eukaryota</taxon>
        <taxon>Viridiplantae</taxon>
        <taxon>Streptophyta</taxon>
        <taxon>Embryophyta</taxon>
        <taxon>Tracheophyta</taxon>
        <taxon>Spermatophyta</taxon>
        <taxon>Magnoliopsida</taxon>
        <taxon>eudicotyledons</taxon>
        <taxon>Gunneridae</taxon>
        <taxon>Pentapetalae</taxon>
        <taxon>rosids</taxon>
        <taxon>malvids</taxon>
        <taxon>Sapindales</taxon>
        <taxon>Sapindaceae</taxon>
        <taxon>Hippocastanoideae</taxon>
        <taxon>Acereae</taxon>
        <taxon>Dipteronia</taxon>
    </lineage>
</organism>
<keyword evidence="1" id="KW-0812">Transmembrane</keyword>
<dbReference type="Proteomes" id="UP001281410">
    <property type="component" value="Unassembled WGS sequence"/>
</dbReference>
<keyword evidence="1" id="KW-0472">Membrane</keyword>
<name>A0AAE0AVX9_9ROSI</name>
<keyword evidence="1" id="KW-1133">Transmembrane helix</keyword>
<gene>
    <name evidence="2" type="ORF">Dsin_005133</name>
</gene>
<evidence type="ECO:0000313" key="2">
    <source>
        <dbReference type="EMBL" id="KAK3225271.1"/>
    </source>
</evidence>
<dbReference type="AlphaFoldDB" id="A0AAE0AVX9"/>
<reference evidence="2" key="1">
    <citation type="journal article" date="2023" name="Plant J.">
        <title>Genome sequences and population genomics provide insights into the demographic history, inbreeding, and mutation load of two 'living fossil' tree species of Dipteronia.</title>
        <authorList>
            <person name="Feng Y."/>
            <person name="Comes H.P."/>
            <person name="Chen J."/>
            <person name="Zhu S."/>
            <person name="Lu R."/>
            <person name="Zhang X."/>
            <person name="Li P."/>
            <person name="Qiu J."/>
            <person name="Olsen K.M."/>
            <person name="Qiu Y."/>
        </authorList>
    </citation>
    <scope>NUCLEOTIDE SEQUENCE</scope>
    <source>
        <strain evidence="2">NBL</strain>
    </source>
</reference>
<dbReference type="EMBL" id="JANJYJ010000002">
    <property type="protein sequence ID" value="KAK3225271.1"/>
    <property type="molecule type" value="Genomic_DNA"/>
</dbReference>
<sequence length="78" mass="7574">MVRELKEVLMSSVNGDGFGGVCVVLWIALLTLSLISTIIFSCAGGASKDKTSSADSNTYYGGGCGAGCGAGCGGGCGA</sequence>
<dbReference type="PANTHER" id="PTHR37199:SF2">
    <property type="entry name" value="MEMBRANE LIPOPROTEIN"/>
    <property type="match status" value="1"/>
</dbReference>
<accession>A0AAE0AVX9</accession>
<protein>
    <submittedName>
        <fullName evidence="2">Uncharacterized protein</fullName>
    </submittedName>
</protein>